<feature type="region of interest" description="Disordered" evidence="1">
    <location>
        <begin position="106"/>
        <end position="136"/>
    </location>
</feature>
<dbReference type="EMBL" id="CABPRW010000001">
    <property type="protein sequence ID" value="VVD72801.1"/>
    <property type="molecule type" value="Genomic_DNA"/>
</dbReference>
<protein>
    <recommendedName>
        <fullName evidence="4">MmcQ/YjbR family DNA-binding protein</fullName>
    </recommendedName>
</protein>
<evidence type="ECO:0000313" key="2">
    <source>
        <dbReference type="EMBL" id="VVD72801.1"/>
    </source>
</evidence>
<organism evidence="2 3">
    <name type="scientific">Pandoraea fibrosis</name>
    <dbReference type="NCBI Taxonomy" id="1891094"/>
    <lineage>
        <taxon>Bacteria</taxon>
        <taxon>Pseudomonadati</taxon>
        <taxon>Pseudomonadota</taxon>
        <taxon>Betaproteobacteria</taxon>
        <taxon>Burkholderiales</taxon>
        <taxon>Burkholderiaceae</taxon>
        <taxon>Pandoraea</taxon>
    </lineage>
</organism>
<dbReference type="OrthoDB" id="121807at2"/>
<evidence type="ECO:0000256" key="1">
    <source>
        <dbReference type="SAM" id="MobiDB-lite"/>
    </source>
</evidence>
<feature type="compositionally biased region" description="Basic and acidic residues" evidence="1">
    <location>
        <begin position="109"/>
        <end position="127"/>
    </location>
</feature>
<reference evidence="2 3" key="1">
    <citation type="submission" date="2019-08" db="EMBL/GenBank/DDBJ databases">
        <authorList>
            <person name="Peeters C."/>
        </authorList>
    </citation>
    <scope>NUCLEOTIDE SEQUENCE [LARGE SCALE GENOMIC DNA]</scope>
    <source>
        <strain evidence="2 3">LMG 31113</strain>
    </source>
</reference>
<sequence>MPSTIRNSLLWIFEPFENAETYLPRKMFGADAAYVHGLQCLAVIDRDAPWDGLLVCTSREHHASLIAEMPALRPHPVLGKWLYLPQSEVEFESVARHLTARVLAGDPRIGVEPKPRKPRQPRGEGKRAAPARRVKS</sequence>
<dbReference type="AlphaFoldDB" id="A0A5E4SCB2"/>
<proteinExistence type="predicted"/>
<gene>
    <name evidence="2" type="ORF">PFI31113_00697</name>
</gene>
<dbReference type="RefSeq" id="WP_150598689.1">
    <property type="nucleotide sequence ID" value="NZ_CABPRW010000001.1"/>
</dbReference>
<evidence type="ECO:0000313" key="3">
    <source>
        <dbReference type="Proteomes" id="UP000382577"/>
    </source>
</evidence>
<dbReference type="Proteomes" id="UP000382577">
    <property type="component" value="Unassembled WGS sequence"/>
</dbReference>
<name>A0A5E4SCB2_9BURK</name>
<accession>A0A5E4SCB2</accession>
<evidence type="ECO:0008006" key="4">
    <source>
        <dbReference type="Google" id="ProtNLM"/>
    </source>
</evidence>